<evidence type="ECO:0000256" key="6">
    <source>
        <dbReference type="ARBA" id="ARBA00023136"/>
    </source>
</evidence>
<dbReference type="InterPro" id="IPR029151">
    <property type="entry name" value="Sensor-like_sf"/>
</dbReference>
<keyword evidence="5 12" id="KW-1133">Transmembrane helix</keyword>
<dbReference type="SUPFAM" id="SSF58104">
    <property type="entry name" value="Methyl-accepting chemotaxis protein (MCP) signaling domain"/>
    <property type="match status" value="1"/>
</dbReference>
<reference evidence="16" key="1">
    <citation type="journal article" date="2016" name="Genome Announc.">
        <title>Complete genome sequence of Alkaliphilus metalliredigens strain QYMF, an alkaliphilic and metal-reducing bacterium isolated from borax-contaminated leachate ponds.</title>
        <authorList>
            <person name="Hwang C."/>
            <person name="Copeland A."/>
            <person name="Lucas S."/>
            <person name="Lapidus A."/>
            <person name="Barry K."/>
            <person name="Detter J.C."/>
            <person name="Glavina Del Rio T."/>
            <person name="Hammon N."/>
            <person name="Israni S."/>
            <person name="Dalin E."/>
            <person name="Tice H."/>
            <person name="Pitluck S."/>
            <person name="Chertkov O."/>
            <person name="Brettin T."/>
            <person name="Bruce D."/>
            <person name="Han C."/>
            <person name="Schmutz J."/>
            <person name="Larimer F."/>
            <person name="Land M.L."/>
            <person name="Hauser L."/>
            <person name="Kyrpides N."/>
            <person name="Mikhailova N."/>
            <person name="Ye Q."/>
            <person name="Zhou J."/>
            <person name="Richardson P."/>
            <person name="Fields M.W."/>
        </authorList>
    </citation>
    <scope>NUCLEOTIDE SEQUENCE [LARGE SCALE GENOMIC DNA]</scope>
    <source>
        <strain evidence="16">QYMF</strain>
    </source>
</reference>
<keyword evidence="6 12" id="KW-0472">Membrane</keyword>
<evidence type="ECO:0000313" key="16">
    <source>
        <dbReference type="Proteomes" id="UP000001572"/>
    </source>
</evidence>
<evidence type="ECO:0000256" key="11">
    <source>
        <dbReference type="SAM" id="MobiDB-lite"/>
    </source>
</evidence>
<keyword evidence="4 12" id="KW-0812">Transmembrane</keyword>
<gene>
    <name evidence="15" type="ordered locus">Amet_4638</name>
</gene>
<dbReference type="KEGG" id="amt:Amet_4638"/>
<dbReference type="OrthoDB" id="9760371at2"/>
<accession>A6TWZ1</accession>
<dbReference type="InterPro" id="IPR004089">
    <property type="entry name" value="MCPsignal_dom"/>
</dbReference>
<comment type="subcellular location">
    <subcellularLocation>
        <location evidence="1">Cell membrane</location>
        <topology evidence="1">Multi-pass membrane protein</topology>
    </subcellularLocation>
</comment>
<dbReference type="CDD" id="cd11386">
    <property type="entry name" value="MCP_signal"/>
    <property type="match status" value="1"/>
</dbReference>
<dbReference type="SMART" id="SM00283">
    <property type="entry name" value="MA"/>
    <property type="match status" value="1"/>
</dbReference>
<dbReference type="Pfam" id="PF00672">
    <property type="entry name" value="HAMP"/>
    <property type="match status" value="1"/>
</dbReference>
<evidence type="ECO:0000259" key="14">
    <source>
        <dbReference type="PROSITE" id="PS50885"/>
    </source>
</evidence>
<dbReference type="Pfam" id="PF02743">
    <property type="entry name" value="dCache_1"/>
    <property type="match status" value="1"/>
</dbReference>
<dbReference type="GO" id="GO:0005886">
    <property type="term" value="C:plasma membrane"/>
    <property type="evidence" value="ECO:0007669"/>
    <property type="project" value="UniProtKB-SubCell"/>
</dbReference>
<feature type="coiled-coil region" evidence="10">
    <location>
        <begin position="628"/>
        <end position="655"/>
    </location>
</feature>
<comment type="similarity">
    <text evidence="8">Belongs to the methyl-accepting chemotaxis (MCP) protein family.</text>
</comment>
<evidence type="ECO:0000256" key="5">
    <source>
        <dbReference type="ARBA" id="ARBA00022989"/>
    </source>
</evidence>
<dbReference type="InterPro" id="IPR033479">
    <property type="entry name" value="dCache_1"/>
</dbReference>
<dbReference type="GO" id="GO:0006935">
    <property type="term" value="P:chemotaxis"/>
    <property type="evidence" value="ECO:0007669"/>
    <property type="project" value="UniProtKB-KW"/>
</dbReference>
<dbReference type="Gene3D" id="1.10.8.500">
    <property type="entry name" value="HAMP domain in histidine kinase"/>
    <property type="match status" value="1"/>
</dbReference>
<keyword evidence="7 9" id="KW-0807">Transducer</keyword>
<proteinExistence type="inferred from homology"/>
<dbReference type="InterPro" id="IPR003660">
    <property type="entry name" value="HAMP_dom"/>
</dbReference>
<evidence type="ECO:0000259" key="13">
    <source>
        <dbReference type="PROSITE" id="PS50111"/>
    </source>
</evidence>
<dbReference type="HOGENOM" id="CLU_000445_107_19_9"/>
<dbReference type="CDD" id="cd06225">
    <property type="entry name" value="HAMP"/>
    <property type="match status" value="1"/>
</dbReference>
<dbReference type="CDD" id="cd12912">
    <property type="entry name" value="PDC2_MCP_like"/>
    <property type="match status" value="1"/>
</dbReference>
<dbReference type="PANTHER" id="PTHR32089:SF112">
    <property type="entry name" value="LYSOZYME-LIKE PROTEIN-RELATED"/>
    <property type="match status" value="1"/>
</dbReference>
<dbReference type="SMART" id="SM00304">
    <property type="entry name" value="HAMP"/>
    <property type="match status" value="2"/>
</dbReference>
<dbReference type="eggNOG" id="COG0840">
    <property type="taxonomic scope" value="Bacteria"/>
</dbReference>
<protein>
    <submittedName>
        <fullName evidence="15">Methyl-accepting chemotaxis sensory transducer</fullName>
    </submittedName>
</protein>
<dbReference type="PROSITE" id="PS50885">
    <property type="entry name" value="HAMP"/>
    <property type="match status" value="1"/>
</dbReference>
<dbReference type="PROSITE" id="PS50111">
    <property type="entry name" value="CHEMOTAXIS_TRANSDUC_2"/>
    <property type="match status" value="1"/>
</dbReference>
<evidence type="ECO:0000256" key="7">
    <source>
        <dbReference type="ARBA" id="ARBA00023224"/>
    </source>
</evidence>
<dbReference type="AlphaFoldDB" id="A6TWZ1"/>
<dbReference type="GO" id="GO:0007165">
    <property type="term" value="P:signal transduction"/>
    <property type="evidence" value="ECO:0007669"/>
    <property type="project" value="UniProtKB-KW"/>
</dbReference>
<evidence type="ECO:0000256" key="12">
    <source>
        <dbReference type="SAM" id="Phobius"/>
    </source>
</evidence>
<dbReference type="PANTHER" id="PTHR32089">
    <property type="entry name" value="METHYL-ACCEPTING CHEMOTAXIS PROTEIN MCPB"/>
    <property type="match status" value="1"/>
</dbReference>
<feature type="compositionally biased region" description="Low complexity" evidence="11">
    <location>
        <begin position="371"/>
        <end position="384"/>
    </location>
</feature>
<feature type="domain" description="Methyl-accepting transducer" evidence="13">
    <location>
        <begin position="375"/>
        <end position="632"/>
    </location>
</feature>
<dbReference type="STRING" id="293826.Amet_4638"/>
<dbReference type="Proteomes" id="UP000001572">
    <property type="component" value="Chromosome"/>
</dbReference>
<evidence type="ECO:0000256" key="1">
    <source>
        <dbReference type="ARBA" id="ARBA00004651"/>
    </source>
</evidence>
<keyword evidence="16" id="KW-1185">Reference proteome</keyword>
<evidence type="ECO:0000256" key="3">
    <source>
        <dbReference type="ARBA" id="ARBA00022500"/>
    </source>
</evidence>
<organism evidence="15 16">
    <name type="scientific">Alkaliphilus metalliredigens (strain QYMF)</name>
    <dbReference type="NCBI Taxonomy" id="293826"/>
    <lineage>
        <taxon>Bacteria</taxon>
        <taxon>Bacillati</taxon>
        <taxon>Bacillota</taxon>
        <taxon>Clostridia</taxon>
        <taxon>Peptostreptococcales</taxon>
        <taxon>Natronincolaceae</taxon>
        <taxon>Alkaliphilus</taxon>
    </lineage>
</organism>
<dbReference type="RefSeq" id="WP_012065597.1">
    <property type="nucleotide sequence ID" value="NC_009633.1"/>
</dbReference>
<keyword evidence="2" id="KW-1003">Cell membrane</keyword>
<dbReference type="EMBL" id="CP000724">
    <property type="protein sequence ID" value="ABR50709.1"/>
    <property type="molecule type" value="Genomic_DNA"/>
</dbReference>
<dbReference type="Pfam" id="PF00015">
    <property type="entry name" value="MCPsignal"/>
    <property type="match status" value="1"/>
</dbReference>
<dbReference type="CDD" id="cd12913">
    <property type="entry name" value="PDC1_MCP_like"/>
    <property type="match status" value="1"/>
</dbReference>
<sequence length="661" mass="70961">MNKSIRWKIIIMLVILVTLPTLFLGMNSYRNATNILEEELKSSSLQVVEGLESSMDFFLTGMENGVAMLSQDANAQQILDFPDYEPWMMGTFSSYLENHSNVLNVYIGTAKGDMMIYPETELPEDFDPRARPWYEVAIAADDIAWTDPYVDAGTGQLVVTVAHPVYNSYGSNELVGVVALDVALGSLESLVLNTSLGQSGYVSLTNGEGVTMVHPDADLIGDIMPVPTLLESVLSNQSGVQDYEMNGDSRFGVFDTLEQTGWKLIGVMRLTEIQANTSTLLKQAVITGGISLIVALLAGIFFAGKLTKPLKLLVNDMKKIGSGDFTIQSQVKSNDEVGVLATTLNEMVSALKSLITNVRTVSQEVSSSSDTLAATSQETSASSEEVAKTVDEIAKGASDQAQEAEKGSHMIGNLATKLTQLNKGSQEMHALSSSVTTANTRGIEAIDSLTEKTEHNKLAIDRVEGAIGELDVKSQSIGVILETISSISDQTNLLALNAAIEAARAGEAGRGFAVVADEIRKLAEQSGHSADEIRSIVLDIQTESSNTVTIMHDVKTQTNDQTGAVNEVLNSFQNISKTIKDMTQQIHTLTSHVDEMAQDGDQIVGVIENISAVSEETAAASQEVTASMDQTSSAVEEVSQAAENLNALASHLMKEIESFKI</sequence>
<keyword evidence="10" id="KW-0175">Coiled coil</keyword>
<evidence type="ECO:0000256" key="2">
    <source>
        <dbReference type="ARBA" id="ARBA00022475"/>
    </source>
</evidence>
<evidence type="ECO:0000256" key="9">
    <source>
        <dbReference type="PROSITE-ProRule" id="PRU00284"/>
    </source>
</evidence>
<evidence type="ECO:0000256" key="4">
    <source>
        <dbReference type="ARBA" id="ARBA00022692"/>
    </source>
</evidence>
<evidence type="ECO:0000256" key="10">
    <source>
        <dbReference type="SAM" id="Coils"/>
    </source>
</evidence>
<dbReference type="SUPFAM" id="SSF103190">
    <property type="entry name" value="Sensory domain-like"/>
    <property type="match status" value="1"/>
</dbReference>
<dbReference type="Gene3D" id="3.30.450.20">
    <property type="entry name" value="PAS domain"/>
    <property type="match status" value="2"/>
</dbReference>
<keyword evidence="3" id="KW-0145">Chemotaxis</keyword>
<name>A6TWZ1_ALKMQ</name>
<feature type="region of interest" description="Disordered" evidence="11">
    <location>
        <begin position="366"/>
        <end position="386"/>
    </location>
</feature>
<feature type="domain" description="HAMP" evidence="14">
    <location>
        <begin position="304"/>
        <end position="356"/>
    </location>
</feature>
<dbReference type="Gene3D" id="1.10.287.950">
    <property type="entry name" value="Methyl-accepting chemotaxis protein"/>
    <property type="match status" value="1"/>
</dbReference>
<evidence type="ECO:0000256" key="8">
    <source>
        <dbReference type="ARBA" id="ARBA00029447"/>
    </source>
</evidence>
<evidence type="ECO:0000313" key="15">
    <source>
        <dbReference type="EMBL" id="ABR50709.1"/>
    </source>
</evidence>
<feature type="transmembrane region" description="Helical" evidence="12">
    <location>
        <begin position="284"/>
        <end position="303"/>
    </location>
</feature>